<organism evidence="2 3">
    <name type="scientific">Acanthopleuribacter pedis</name>
    <dbReference type="NCBI Taxonomy" id="442870"/>
    <lineage>
        <taxon>Bacteria</taxon>
        <taxon>Pseudomonadati</taxon>
        <taxon>Acidobacteriota</taxon>
        <taxon>Holophagae</taxon>
        <taxon>Acanthopleuribacterales</taxon>
        <taxon>Acanthopleuribacteraceae</taxon>
        <taxon>Acanthopleuribacter</taxon>
    </lineage>
</organism>
<gene>
    <name evidence="2" type="ORF">J3U88_04240</name>
</gene>
<evidence type="ECO:0000256" key="1">
    <source>
        <dbReference type="SAM" id="MobiDB-lite"/>
    </source>
</evidence>
<evidence type="ECO:0000313" key="2">
    <source>
        <dbReference type="EMBL" id="MBO1317660.1"/>
    </source>
</evidence>
<accession>A0A8J7QDL4</accession>
<keyword evidence="3" id="KW-1185">Reference proteome</keyword>
<dbReference type="Proteomes" id="UP000664417">
    <property type="component" value="Unassembled WGS sequence"/>
</dbReference>
<name>A0A8J7QDL4_9BACT</name>
<reference evidence="2" key="1">
    <citation type="submission" date="2021-03" db="EMBL/GenBank/DDBJ databases">
        <authorList>
            <person name="Wang G."/>
        </authorList>
    </citation>
    <scope>NUCLEOTIDE SEQUENCE</scope>
    <source>
        <strain evidence="2">KCTC 12899</strain>
    </source>
</reference>
<dbReference type="RefSeq" id="WP_207857034.1">
    <property type="nucleotide sequence ID" value="NZ_JAFREP010000003.1"/>
</dbReference>
<feature type="region of interest" description="Disordered" evidence="1">
    <location>
        <begin position="1"/>
        <end position="71"/>
    </location>
</feature>
<dbReference type="AlphaFoldDB" id="A0A8J7QDL4"/>
<evidence type="ECO:0000313" key="3">
    <source>
        <dbReference type="Proteomes" id="UP000664417"/>
    </source>
</evidence>
<proteinExistence type="predicted"/>
<dbReference type="EMBL" id="JAFREP010000003">
    <property type="protein sequence ID" value="MBO1317660.1"/>
    <property type="molecule type" value="Genomic_DNA"/>
</dbReference>
<feature type="compositionally biased region" description="Polar residues" evidence="1">
    <location>
        <begin position="61"/>
        <end position="71"/>
    </location>
</feature>
<comment type="caution">
    <text evidence="2">The sequence shown here is derived from an EMBL/GenBank/DDBJ whole genome shotgun (WGS) entry which is preliminary data.</text>
</comment>
<feature type="compositionally biased region" description="Basic residues" evidence="1">
    <location>
        <begin position="27"/>
        <end position="38"/>
    </location>
</feature>
<sequence>MDKHNELIGIRPAKPKVSSRVSQKADKARKHTKTKRSQTKQSTTKKALPNSNAKVIAPEPAQTTNLLLPAN</sequence>
<protein>
    <submittedName>
        <fullName evidence="2">Uncharacterized protein</fullName>
    </submittedName>
</protein>